<dbReference type="Pfam" id="PF12833">
    <property type="entry name" value="HTH_18"/>
    <property type="match status" value="1"/>
</dbReference>
<keyword evidence="1" id="KW-0805">Transcription regulation</keyword>
<dbReference type="InterPro" id="IPR018062">
    <property type="entry name" value="HTH_AraC-typ_CS"/>
</dbReference>
<gene>
    <name evidence="5" type="ORF">MA20_16010</name>
</gene>
<dbReference type="PROSITE" id="PS01124">
    <property type="entry name" value="HTH_ARAC_FAMILY_2"/>
    <property type="match status" value="1"/>
</dbReference>
<dbReference type="InterPro" id="IPR018060">
    <property type="entry name" value="HTH_AraC"/>
</dbReference>
<dbReference type="InterPro" id="IPR032783">
    <property type="entry name" value="AraC_lig"/>
</dbReference>
<keyword evidence="3" id="KW-0804">Transcription</keyword>
<dbReference type="Gene3D" id="1.10.10.60">
    <property type="entry name" value="Homeodomain-like"/>
    <property type="match status" value="2"/>
</dbReference>
<evidence type="ECO:0000313" key="5">
    <source>
        <dbReference type="EMBL" id="KGT78869.1"/>
    </source>
</evidence>
<dbReference type="SUPFAM" id="SSF51182">
    <property type="entry name" value="RmlC-like cupins"/>
    <property type="match status" value="1"/>
</dbReference>
<evidence type="ECO:0000256" key="1">
    <source>
        <dbReference type="ARBA" id="ARBA00023015"/>
    </source>
</evidence>
<dbReference type="GO" id="GO:0043565">
    <property type="term" value="F:sequence-specific DNA binding"/>
    <property type="evidence" value="ECO:0007669"/>
    <property type="project" value="InterPro"/>
</dbReference>
<name>A0A0A3XZX1_BRAJP</name>
<dbReference type="PRINTS" id="PR00032">
    <property type="entry name" value="HTHARAC"/>
</dbReference>
<dbReference type="InterPro" id="IPR020449">
    <property type="entry name" value="Tscrpt_reg_AraC-type_HTH"/>
</dbReference>
<organism evidence="5 6">
    <name type="scientific">Bradyrhizobium japonicum</name>
    <dbReference type="NCBI Taxonomy" id="375"/>
    <lineage>
        <taxon>Bacteria</taxon>
        <taxon>Pseudomonadati</taxon>
        <taxon>Pseudomonadota</taxon>
        <taxon>Alphaproteobacteria</taxon>
        <taxon>Hyphomicrobiales</taxon>
        <taxon>Nitrobacteraceae</taxon>
        <taxon>Bradyrhizobium</taxon>
    </lineage>
</organism>
<dbReference type="EMBL" id="JRPN01000014">
    <property type="protein sequence ID" value="KGT78869.1"/>
    <property type="molecule type" value="Genomic_DNA"/>
</dbReference>
<dbReference type="PROSITE" id="PS00041">
    <property type="entry name" value="HTH_ARAC_FAMILY_1"/>
    <property type="match status" value="1"/>
</dbReference>
<keyword evidence="2" id="KW-0238">DNA-binding</keyword>
<dbReference type="AlphaFoldDB" id="A0A0A3XZX1"/>
<evidence type="ECO:0000313" key="6">
    <source>
        <dbReference type="Proteomes" id="UP000030377"/>
    </source>
</evidence>
<sequence length="302" mass="32541">MDARSEALAAYRTGSAFLGTALLRRPWGIGVEPQRNSALHVVLAGSCWLKLTGRDEPIRLSPGDVVLVASGVGHALSDPPDAAIVPIRDALSAPSATEAASASDATRLLCAKYQLDEAGPHPMVSLMPPLVHLTAQQVEANEPLRLALQLLRVEAQGRRSEAEIVASRLLDSALVLLLRAWMDNQPAGSGNWFGALSDPAIVRALRLIHEQPQDDWTVAALADHALLSRATFARRFTQLVGEPPLAYVTRWRMSLAAKSLRETGRSIDEIARAVGYESAPSFSKAFSRVFGRSPGRYRNGSS</sequence>
<dbReference type="Proteomes" id="UP000030377">
    <property type="component" value="Unassembled WGS sequence"/>
</dbReference>
<dbReference type="SMART" id="SM00342">
    <property type="entry name" value="HTH_ARAC"/>
    <property type="match status" value="1"/>
</dbReference>
<feature type="domain" description="HTH araC/xylS-type" evidence="4">
    <location>
        <begin position="202"/>
        <end position="300"/>
    </location>
</feature>
<evidence type="ECO:0000259" key="4">
    <source>
        <dbReference type="PROSITE" id="PS01124"/>
    </source>
</evidence>
<dbReference type="InterPro" id="IPR050204">
    <property type="entry name" value="AraC_XylS_family_regulators"/>
</dbReference>
<comment type="caution">
    <text evidence="5">The sequence shown here is derived from an EMBL/GenBank/DDBJ whole genome shotgun (WGS) entry which is preliminary data.</text>
</comment>
<proteinExistence type="predicted"/>
<dbReference type="InterPro" id="IPR011051">
    <property type="entry name" value="RmlC_Cupin_sf"/>
</dbReference>
<accession>A0A0A3XZX1</accession>
<dbReference type="PANTHER" id="PTHR46796">
    <property type="entry name" value="HTH-TYPE TRANSCRIPTIONAL ACTIVATOR RHAS-RELATED"/>
    <property type="match status" value="1"/>
</dbReference>
<dbReference type="Pfam" id="PF12852">
    <property type="entry name" value="Cupin_6"/>
    <property type="match status" value="1"/>
</dbReference>
<dbReference type="GO" id="GO:0003700">
    <property type="term" value="F:DNA-binding transcription factor activity"/>
    <property type="evidence" value="ECO:0007669"/>
    <property type="project" value="InterPro"/>
</dbReference>
<evidence type="ECO:0000256" key="2">
    <source>
        <dbReference type="ARBA" id="ARBA00023125"/>
    </source>
</evidence>
<protein>
    <recommendedName>
        <fullName evidence="4">HTH araC/xylS-type domain-containing protein</fullName>
    </recommendedName>
</protein>
<dbReference type="InterPro" id="IPR009057">
    <property type="entry name" value="Homeodomain-like_sf"/>
</dbReference>
<dbReference type="SUPFAM" id="SSF46689">
    <property type="entry name" value="Homeodomain-like"/>
    <property type="match status" value="2"/>
</dbReference>
<reference evidence="5 6" key="1">
    <citation type="submission" date="2014-09" db="EMBL/GenBank/DDBJ databases">
        <title>Draft genome of Bradyrhizobium japonicum Is-34.</title>
        <authorList>
            <person name="Tsurumaru H."/>
            <person name="Yamakawa T."/>
            <person name="Hashimoto S."/>
            <person name="Okizaki K."/>
            <person name="Kanesaki Y."/>
            <person name="Yoshikawa H."/>
            <person name="Yajima S."/>
        </authorList>
    </citation>
    <scope>NUCLEOTIDE SEQUENCE [LARGE SCALE GENOMIC DNA]</scope>
    <source>
        <strain evidence="5 6">Is-34</strain>
    </source>
</reference>
<evidence type="ECO:0000256" key="3">
    <source>
        <dbReference type="ARBA" id="ARBA00023163"/>
    </source>
</evidence>
<dbReference type="PANTHER" id="PTHR46796:SF13">
    <property type="entry name" value="HTH-TYPE TRANSCRIPTIONAL ACTIVATOR RHAS"/>
    <property type="match status" value="1"/>
</dbReference>